<name>A0ACC1B6I8_9ROSI</name>
<reference evidence="2" key="1">
    <citation type="journal article" date="2023" name="G3 (Bethesda)">
        <title>Genome assembly and association tests identify interacting loci associated with vigor, precocity, and sex in interspecific pistachio rootstocks.</title>
        <authorList>
            <person name="Palmer W."/>
            <person name="Jacygrad E."/>
            <person name="Sagayaradj S."/>
            <person name="Cavanaugh K."/>
            <person name="Han R."/>
            <person name="Bertier L."/>
            <person name="Beede B."/>
            <person name="Kafkas S."/>
            <person name="Golino D."/>
            <person name="Preece J."/>
            <person name="Michelmore R."/>
        </authorList>
    </citation>
    <scope>NUCLEOTIDE SEQUENCE [LARGE SCALE GENOMIC DNA]</scope>
</reference>
<keyword evidence="2" id="KW-1185">Reference proteome</keyword>
<sequence length="82" mass="9144">MLRVVQIGLLCTQENPSLRPTMSKVLKMLQKMEEHLPAPTSPPFTDEKTMELNDTCEDPSHPLNSGAFASLASITHSSFYPR</sequence>
<organism evidence="1 2">
    <name type="scientific">Pistacia atlantica</name>
    <dbReference type="NCBI Taxonomy" id="434234"/>
    <lineage>
        <taxon>Eukaryota</taxon>
        <taxon>Viridiplantae</taxon>
        <taxon>Streptophyta</taxon>
        <taxon>Embryophyta</taxon>
        <taxon>Tracheophyta</taxon>
        <taxon>Spermatophyta</taxon>
        <taxon>Magnoliopsida</taxon>
        <taxon>eudicotyledons</taxon>
        <taxon>Gunneridae</taxon>
        <taxon>Pentapetalae</taxon>
        <taxon>rosids</taxon>
        <taxon>malvids</taxon>
        <taxon>Sapindales</taxon>
        <taxon>Anacardiaceae</taxon>
        <taxon>Pistacia</taxon>
    </lineage>
</organism>
<evidence type="ECO:0000313" key="2">
    <source>
        <dbReference type="Proteomes" id="UP001164250"/>
    </source>
</evidence>
<proteinExistence type="predicted"/>
<protein>
    <submittedName>
        <fullName evidence="1">Uncharacterized protein</fullName>
    </submittedName>
</protein>
<gene>
    <name evidence="1" type="ORF">Patl1_16087</name>
</gene>
<accession>A0ACC1B6I8</accession>
<comment type="caution">
    <text evidence="1">The sequence shown here is derived from an EMBL/GenBank/DDBJ whole genome shotgun (WGS) entry which is preliminary data.</text>
</comment>
<dbReference type="Proteomes" id="UP001164250">
    <property type="component" value="Chromosome 6"/>
</dbReference>
<dbReference type="EMBL" id="CM047902">
    <property type="protein sequence ID" value="KAJ0094558.1"/>
    <property type="molecule type" value="Genomic_DNA"/>
</dbReference>
<evidence type="ECO:0000313" key="1">
    <source>
        <dbReference type="EMBL" id="KAJ0094558.1"/>
    </source>
</evidence>